<dbReference type="SUPFAM" id="SSF54001">
    <property type="entry name" value="Cysteine proteinases"/>
    <property type="match status" value="1"/>
</dbReference>
<gene>
    <name evidence="2" type="ORF">SAMN04515674_108113</name>
</gene>
<proteinExistence type="predicted"/>
<dbReference type="Pfam" id="PF07313">
    <property type="entry name" value="AmiA-like"/>
    <property type="match status" value="1"/>
</dbReference>
<protein>
    <recommendedName>
        <fullName evidence="4">DUF1460 domain-containing protein</fullName>
    </recommendedName>
</protein>
<feature type="chain" id="PRO_5011665108" description="DUF1460 domain-containing protein" evidence="1">
    <location>
        <begin position="33"/>
        <end position="283"/>
    </location>
</feature>
<dbReference type="Gene3D" id="1.10.3670.10">
    <property type="entry name" value="Putative xylanase like domain"/>
    <property type="match status" value="1"/>
</dbReference>
<sequence length="283" mass="32200">MKSTGINTFRRFKLYGLSLFFFTFSLSFKAVSQENDKQIFDKVMKTSLPAGKAQRILKIAEYFQESPYVANTLDINPKEELVVNLRDFDCATFVESCIALGLTTDQSFETFQKNLQKLRYRGGKIEHYGSRLHYFNDWLSENERKGIIKNVSRECGGKPFVKVVDFMTAHVGKYPQLENYRALEAVRMAEVNLDKQKLFFIPKTLVSKIENYISDGDIIAITTSLKGLDVSHEGFAIRQNGRIHLLHASLDLKKVVITNEPLAEYLAKHPAQTGIMVARIAGN</sequence>
<dbReference type="RefSeq" id="WP_092017954.1">
    <property type="nucleotide sequence ID" value="NZ_FOXH01000008.1"/>
</dbReference>
<organism evidence="2 3">
    <name type="scientific">Pseudarcicella hirudinis</name>
    <dbReference type="NCBI Taxonomy" id="1079859"/>
    <lineage>
        <taxon>Bacteria</taxon>
        <taxon>Pseudomonadati</taxon>
        <taxon>Bacteroidota</taxon>
        <taxon>Cytophagia</taxon>
        <taxon>Cytophagales</taxon>
        <taxon>Flectobacillaceae</taxon>
        <taxon>Pseudarcicella</taxon>
    </lineage>
</organism>
<dbReference type="STRING" id="1079859.SAMN04515674_108113"/>
<dbReference type="InterPro" id="IPR010846">
    <property type="entry name" value="AmiA-like"/>
</dbReference>
<name>A0A1I5UXZ3_9BACT</name>
<evidence type="ECO:0008006" key="4">
    <source>
        <dbReference type="Google" id="ProtNLM"/>
    </source>
</evidence>
<dbReference type="Proteomes" id="UP000199306">
    <property type="component" value="Unassembled WGS sequence"/>
</dbReference>
<reference evidence="2 3" key="1">
    <citation type="submission" date="2016-10" db="EMBL/GenBank/DDBJ databases">
        <authorList>
            <person name="de Groot N.N."/>
        </authorList>
    </citation>
    <scope>NUCLEOTIDE SEQUENCE [LARGE SCALE GENOMIC DNA]</scope>
    <source>
        <strain evidence="3">E92,LMG 26720,CCM 7988</strain>
    </source>
</reference>
<dbReference type="EMBL" id="FOXH01000008">
    <property type="protein sequence ID" value="SFQ00204.1"/>
    <property type="molecule type" value="Genomic_DNA"/>
</dbReference>
<dbReference type="Gene3D" id="2.30.260.10">
    <property type="entry name" value="putative xylanase like domain"/>
    <property type="match status" value="1"/>
</dbReference>
<keyword evidence="3" id="KW-1185">Reference proteome</keyword>
<keyword evidence="1" id="KW-0732">Signal</keyword>
<evidence type="ECO:0000256" key="1">
    <source>
        <dbReference type="SAM" id="SignalP"/>
    </source>
</evidence>
<dbReference type="OrthoDB" id="1409585at2"/>
<evidence type="ECO:0000313" key="3">
    <source>
        <dbReference type="Proteomes" id="UP000199306"/>
    </source>
</evidence>
<dbReference type="InterPro" id="IPR038765">
    <property type="entry name" value="Papain-like_cys_pep_sf"/>
</dbReference>
<feature type="signal peptide" evidence="1">
    <location>
        <begin position="1"/>
        <end position="32"/>
    </location>
</feature>
<evidence type="ECO:0000313" key="2">
    <source>
        <dbReference type="EMBL" id="SFQ00204.1"/>
    </source>
</evidence>
<accession>A0A1I5UXZ3</accession>
<dbReference type="AlphaFoldDB" id="A0A1I5UXZ3"/>